<feature type="compositionally biased region" description="Low complexity" evidence="14">
    <location>
        <begin position="419"/>
        <end position="432"/>
    </location>
</feature>
<evidence type="ECO:0000256" key="5">
    <source>
        <dbReference type="ARBA" id="ARBA00012583"/>
    </source>
</evidence>
<keyword evidence="8 15" id="KW-0812">Transmembrane</keyword>
<name>A0A0L8KYQ0_9ACTN</name>
<evidence type="ECO:0000256" key="6">
    <source>
        <dbReference type="ARBA" id="ARBA00022676"/>
    </source>
</evidence>
<dbReference type="AlphaFoldDB" id="A0A0L8KYQ0"/>
<dbReference type="SUPFAM" id="SSF53448">
    <property type="entry name" value="Nucleotide-diphospho-sugar transferases"/>
    <property type="match status" value="1"/>
</dbReference>
<keyword evidence="12 15" id="KW-0472">Membrane</keyword>
<feature type="transmembrane region" description="Helical" evidence="15">
    <location>
        <begin position="316"/>
        <end position="334"/>
    </location>
</feature>
<feature type="region of interest" description="Disordered" evidence="14">
    <location>
        <begin position="494"/>
        <end position="525"/>
    </location>
</feature>
<dbReference type="PATRIC" id="fig|67356.5.peg.6959"/>
<keyword evidence="6" id="KW-0328">Glycosyltransferase</keyword>
<comment type="catalytic activity">
    <reaction evidence="13">
        <text>a di-trans,poly-cis-dolichyl phosphate + UDP-alpha-D-glucose = a di-trans,poly-cis-dolichyl beta-D-glucosyl phosphate + UDP</text>
        <dbReference type="Rhea" id="RHEA:15401"/>
        <dbReference type="Rhea" id="RHEA-COMP:19498"/>
        <dbReference type="Rhea" id="RHEA-COMP:19502"/>
        <dbReference type="ChEBI" id="CHEBI:57525"/>
        <dbReference type="ChEBI" id="CHEBI:57683"/>
        <dbReference type="ChEBI" id="CHEBI:58223"/>
        <dbReference type="ChEBI" id="CHEBI:58885"/>
        <dbReference type="EC" id="2.4.1.117"/>
    </reaction>
    <physiologicalReaction direction="left-to-right" evidence="13">
        <dbReference type="Rhea" id="RHEA:15402"/>
    </physiologicalReaction>
</comment>
<organism evidence="18 19">
    <name type="scientific">Streptomyces resistomycificus</name>
    <dbReference type="NCBI Taxonomy" id="67356"/>
    <lineage>
        <taxon>Bacteria</taxon>
        <taxon>Bacillati</taxon>
        <taxon>Actinomycetota</taxon>
        <taxon>Actinomycetes</taxon>
        <taxon>Kitasatosporales</taxon>
        <taxon>Streptomycetaceae</taxon>
        <taxon>Streptomyces</taxon>
        <taxon>Streptomyces aurantiacus group</taxon>
    </lineage>
</organism>
<evidence type="ECO:0000256" key="10">
    <source>
        <dbReference type="ARBA" id="ARBA00022968"/>
    </source>
</evidence>
<dbReference type="CDD" id="cd04188">
    <property type="entry name" value="DPG_synthase"/>
    <property type="match status" value="1"/>
</dbReference>
<sequence>MRTDSSPGTLPAREHLPAGDAGTPVLDVVIPVYNEEKDLQPCVLRLHDHLRRTFPYAFRITIADNASTDTTPQVSARLESEIPEVKAFRLEQKGRGRALRTVWSSSDAPILAYMDVDLSTDLNALLPLVAPLISGHSDLAIGSRLARSSRVVRGAKREFISRSYNLILRGSLQARFSDAQCGFKAIRRDVAQVLLPMVEDTGWFFDTEMLVIAERAGLRIHEVPVDWVDDPDSTVHIVKTATEDLKGVWRVGKALASGSLSLDRITRPFGDDPRDRDIQDVPKGLARQLVGFCVVGGLSTLFYLLLYSGFREFSGSQIANALALLVSAVANTAANRRLTFGVRGRGGAVRHQAQGLVVFGIGLALTSGSLAALSAATSDPAHSTELAVLIAANLAATVLRFLLFRAWVFPDRRESTVVASHTPAPHTPASPTYFAAPGAQQPYHAPLPTRPLPTRPTPDRYATAPQSPYTTDQFHDQFHDRNHHRNHDRIHDQFRAGEAADRPRGDATVRLQPVRPTDTDPRNTR</sequence>
<evidence type="ECO:0000256" key="4">
    <source>
        <dbReference type="ARBA" id="ARBA00006739"/>
    </source>
</evidence>
<feature type="transmembrane region" description="Helical" evidence="15">
    <location>
        <begin position="289"/>
        <end position="310"/>
    </location>
</feature>
<feature type="transmembrane region" description="Helical" evidence="15">
    <location>
        <begin position="355"/>
        <end position="374"/>
    </location>
</feature>
<evidence type="ECO:0000256" key="13">
    <source>
        <dbReference type="ARBA" id="ARBA00045097"/>
    </source>
</evidence>
<dbReference type="InterPro" id="IPR035518">
    <property type="entry name" value="DPG_synthase"/>
</dbReference>
<evidence type="ECO:0000256" key="3">
    <source>
        <dbReference type="ARBA" id="ARBA00004922"/>
    </source>
</evidence>
<evidence type="ECO:0000256" key="1">
    <source>
        <dbReference type="ARBA" id="ARBA00004141"/>
    </source>
</evidence>
<dbReference type="PANTHER" id="PTHR10859">
    <property type="entry name" value="GLYCOSYL TRANSFERASE"/>
    <property type="match status" value="1"/>
</dbReference>
<keyword evidence="7 18" id="KW-0808">Transferase</keyword>
<feature type="compositionally biased region" description="Basic and acidic residues" evidence="14">
    <location>
        <begin position="494"/>
        <end position="507"/>
    </location>
</feature>
<comment type="caution">
    <text evidence="18">The sequence shown here is derived from an EMBL/GenBank/DDBJ whole genome shotgun (WGS) entry which is preliminary data.</text>
</comment>
<feature type="domain" description="Glycosyltransferase 2-like" evidence="16">
    <location>
        <begin position="28"/>
        <end position="192"/>
    </location>
</feature>
<comment type="pathway">
    <text evidence="3">Protein modification; protein glycosylation.</text>
</comment>
<evidence type="ECO:0000256" key="9">
    <source>
        <dbReference type="ARBA" id="ARBA00022824"/>
    </source>
</evidence>
<proteinExistence type="inferred from homology"/>
<dbReference type="EC" id="2.4.1.117" evidence="5"/>
<dbReference type="PANTHER" id="PTHR10859:SF91">
    <property type="entry name" value="DOLICHYL-PHOSPHATE BETA-GLUCOSYLTRANSFERASE"/>
    <property type="match status" value="1"/>
</dbReference>
<dbReference type="OrthoDB" id="2369748at2"/>
<evidence type="ECO:0000259" key="16">
    <source>
        <dbReference type="Pfam" id="PF00535"/>
    </source>
</evidence>
<dbReference type="InterPro" id="IPR007267">
    <property type="entry name" value="GtrA_DPMS_TM"/>
</dbReference>
<dbReference type="STRING" id="67356.AQJ84_17535"/>
<gene>
    <name evidence="18" type="ORF">ADK37_32510</name>
</gene>
<dbReference type="GO" id="GO:0004581">
    <property type="term" value="F:dolichyl-phosphate beta-glucosyltransferase activity"/>
    <property type="evidence" value="ECO:0007669"/>
    <property type="project" value="UniProtKB-EC"/>
</dbReference>
<keyword evidence="19" id="KW-1185">Reference proteome</keyword>
<feature type="region of interest" description="Disordered" evidence="14">
    <location>
        <begin position="419"/>
        <end position="474"/>
    </location>
</feature>
<dbReference type="FunFam" id="3.90.550.10:FF:000131">
    <property type="entry name" value="Glycosyl transferase"/>
    <property type="match status" value="1"/>
</dbReference>
<dbReference type="Gene3D" id="3.90.550.10">
    <property type="entry name" value="Spore Coat Polysaccharide Biosynthesis Protein SpsA, Chain A"/>
    <property type="match status" value="1"/>
</dbReference>
<evidence type="ECO:0000256" key="2">
    <source>
        <dbReference type="ARBA" id="ARBA00004389"/>
    </source>
</evidence>
<dbReference type="GO" id="GO:0000271">
    <property type="term" value="P:polysaccharide biosynthetic process"/>
    <property type="evidence" value="ECO:0007669"/>
    <property type="project" value="InterPro"/>
</dbReference>
<dbReference type="Proteomes" id="UP000037251">
    <property type="component" value="Unassembled WGS sequence"/>
</dbReference>
<dbReference type="RefSeq" id="WP_053192801.1">
    <property type="nucleotide sequence ID" value="NZ_KQ948991.1"/>
</dbReference>
<keyword evidence="11 15" id="KW-1133">Transmembrane helix</keyword>
<dbReference type="InterPro" id="IPR001173">
    <property type="entry name" value="Glyco_trans_2-like"/>
</dbReference>
<dbReference type="GO" id="GO:0006487">
    <property type="term" value="P:protein N-linked glycosylation"/>
    <property type="evidence" value="ECO:0007669"/>
    <property type="project" value="TreeGrafter"/>
</dbReference>
<evidence type="ECO:0000256" key="7">
    <source>
        <dbReference type="ARBA" id="ARBA00022679"/>
    </source>
</evidence>
<comment type="similarity">
    <text evidence="4">Belongs to the glycosyltransferase 2 family.</text>
</comment>
<accession>A0A0L8KYQ0</accession>
<evidence type="ECO:0000256" key="12">
    <source>
        <dbReference type="ARBA" id="ARBA00023136"/>
    </source>
</evidence>
<dbReference type="eggNOG" id="COG1215">
    <property type="taxonomic scope" value="Bacteria"/>
</dbReference>
<keyword evidence="9" id="KW-0256">Endoplasmic reticulum</keyword>
<dbReference type="GO" id="GO:0016020">
    <property type="term" value="C:membrane"/>
    <property type="evidence" value="ECO:0007669"/>
    <property type="project" value="UniProtKB-SubCell"/>
</dbReference>
<keyword evidence="10" id="KW-0735">Signal-anchor</keyword>
<evidence type="ECO:0000313" key="18">
    <source>
        <dbReference type="EMBL" id="KOG31068.1"/>
    </source>
</evidence>
<evidence type="ECO:0000259" key="17">
    <source>
        <dbReference type="Pfam" id="PF04138"/>
    </source>
</evidence>
<dbReference type="EMBL" id="LGUS01000202">
    <property type="protein sequence ID" value="KOG31068.1"/>
    <property type="molecule type" value="Genomic_DNA"/>
</dbReference>
<reference evidence="19" key="1">
    <citation type="submission" date="2015-07" db="EMBL/GenBank/DDBJ databases">
        <authorList>
            <person name="Ju K.-S."/>
            <person name="Doroghazi J.R."/>
            <person name="Metcalf W.W."/>
        </authorList>
    </citation>
    <scope>NUCLEOTIDE SEQUENCE [LARGE SCALE GENOMIC DNA]</scope>
    <source>
        <strain evidence="19">NRRL 2290</strain>
    </source>
</reference>
<evidence type="ECO:0000256" key="14">
    <source>
        <dbReference type="SAM" id="MobiDB-lite"/>
    </source>
</evidence>
<feature type="domain" description="GtrA/DPMS transmembrane" evidence="17">
    <location>
        <begin position="292"/>
        <end position="409"/>
    </location>
</feature>
<dbReference type="Pfam" id="PF00535">
    <property type="entry name" value="Glycos_transf_2"/>
    <property type="match status" value="1"/>
</dbReference>
<dbReference type="Pfam" id="PF04138">
    <property type="entry name" value="GtrA_DPMS_TM"/>
    <property type="match status" value="1"/>
</dbReference>
<evidence type="ECO:0000256" key="8">
    <source>
        <dbReference type="ARBA" id="ARBA00022692"/>
    </source>
</evidence>
<comment type="subcellular location">
    <subcellularLocation>
        <location evidence="2">Endoplasmic reticulum membrane</location>
        <topology evidence="2">Single-pass membrane protein</topology>
    </subcellularLocation>
    <subcellularLocation>
        <location evidence="1">Membrane</location>
        <topology evidence="1">Multi-pass membrane protein</topology>
    </subcellularLocation>
</comment>
<feature type="transmembrane region" description="Helical" evidence="15">
    <location>
        <begin position="386"/>
        <end position="403"/>
    </location>
</feature>
<evidence type="ECO:0000313" key="19">
    <source>
        <dbReference type="Proteomes" id="UP000037251"/>
    </source>
</evidence>
<evidence type="ECO:0000256" key="15">
    <source>
        <dbReference type="SAM" id="Phobius"/>
    </source>
</evidence>
<protein>
    <recommendedName>
        <fullName evidence="5">dolichyl-phosphate beta-glucosyltransferase</fullName>
        <ecNumber evidence="5">2.4.1.117</ecNumber>
    </recommendedName>
</protein>
<dbReference type="InterPro" id="IPR029044">
    <property type="entry name" value="Nucleotide-diphossugar_trans"/>
</dbReference>
<evidence type="ECO:0000256" key="11">
    <source>
        <dbReference type="ARBA" id="ARBA00022989"/>
    </source>
</evidence>